<organism evidence="6 7">
    <name type="scientific">Forsythia ovata</name>
    <dbReference type="NCBI Taxonomy" id="205694"/>
    <lineage>
        <taxon>Eukaryota</taxon>
        <taxon>Viridiplantae</taxon>
        <taxon>Streptophyta</taxon>
        <taxon>Embryophyta</taxon>
        <taxon>Tracheophyta</taxon>
        <taxon>Spermatophyta</taxon>
        <taxon>Magnoliopsida</taxon>
        <taxon>eudicotyledons</taxon>
        <taxon>Gunneridae</taxon>
        <taxon>Pentapetalae</taxon>
        <taxon>asterids</taxon>
        <taxon>lamiids</taxon>
        <taxon>Lamiales</taxon>
        <taxon>Oleaceae</taxon>
        <taxon>Forsythieae</taxon>
        <taxon>Forsythia</taxon>
    </lineage>
</organism>
<evidence type="ECO:0000256" key="4">
    <source>
        <dbReference type="ARBA" id="ARBA00023242"/>
    </source>
</evidence>
<evidence type="ECO:0000256" key="3">
    <source>
        <dbReference type="ARBA" id="ARBA00023163"/>
    </source>
</evidence>
<feature type="domain" description="NAC" evidence="5">
    <location>
        <begin position="144"/>
        <end position="261"/>
    </location>
</feature>
<keyword evidence="3" id="KW-0804">Transcription</keyword>
<dbReference type="PROSITE" id="PS51005">
    <property type="entry name" value="NAC"/>
    <property type="match status" value="1"/>
</dbReference>
<dbReference type="Proteomes" id="UP001604277">
    <property type="component" value="Unassembled WGS sequence"/>
</dbReference>
<evidence type="ECO:0000259" key="5">
    <source>
        <dbReference type="PROSITE" id="PS51005"/>
    </source>
</evidence>
<name>A0ABD1TBL1_9LAMI</name>
<evidence type="ECO:0000313" key="6">
    <source>
        <dbReference type="EMBL" id="KAL2510097.1"/>
    </source>
</evidence>
<dbReference type="InterPro" id="IPR036093">
    <property type="entry name" value="NAC_dom_sf"/>
</dbReference>
<keyword evidence="7" id="KW-1185">Reference proteome</keyword>
<keyword evidence="2" id="KW-0238">DNA-binding</keyword>
<dbReference type="InterPro" id="IPR003441">
    <property type="entry name" value="NAC-dom"/>
</dbReference>
<dbReference type="SUPFAM" id="SSF101941">
    <property type="entry name" value="NAC domain"/>
    <property type="match status" value="1"/>
</dbReference>
<dbReference type="Pfam" id="PF02365">
    <property type="entry name" value="NAM"/>
    <property type="match status" value="1"/>
</dbReference>
<evidence type="ECO:0000256" key="2">
    <source>
        <dbReference type="ARBA" id="ARBA00023125"/>
    </source>
</evidence>
<dbReference type="Gene3D" id="2.170.150.80">
    <property type="entry name" value="NAC domain"/>
    <property type="match status" value="1"/>
</dbReference>
<proteinExistence type="predicted"/>
<dbReference type="EMBL" id="JBFOLJ010000009">
    <property type="protein sequence ID" value="KAL2510097.1"/>
    <property type="molecule type" value="Genomic_DNA"/>
</dbReference>
<gene>
    <name evidence="6" type="ORF">Fot_33744</name>
</gene>
<evidence type="ECO:0000256" key="1">
    <source>
        <dbReference type="ARBA" id="ARBA00023015"/>
    </source>
</evidence>
<evidence type="ECO:0000313" key="7">
    <source>
        <dbReference type="Proteomes" id="UP001604277"/>
    </source>
</evidence>
<dbReference type="PANTHER" id="PTHR31719:SF43">
    <property type="entry name" value="NAC TRANSCRIPTION FACTOR 56"/>
    <property type="match status" value="1"/>
</dbReference>
<dbReference type="PANTHER" id="PTHR31719">
    <property type="entry name" value="NAC TRANSCRIPTION FACTOR 56"/>
    <property type="match status" value="1"/>
</dbReference>
<keyword evidence="4" id="KW-0539">Nucleus</keyword>
<protein>
    <submittedName>
        <fullName evidence="6">NAC domain-containing protein</fullName>
    </submittedName>
</protein>
<comment type="caution">
    <text evidence="6">The sequence shown here is derived from an EMBL/GenBank/DDBJ whole genome shotgun (WGS) entry which is preliminary data.</text>
</comment>
<sequence>MDVKVYESNLKKTRHEDGENLQLDVEVYESNLKKTRHEDEANLQLVAKVYKSNLKKTREEDEENLQLVVEIYESNLKKTRHEDEENLQLVAEVYEFNLEKTREDAEVYEFNLEKTREEDEENLQLVAEVDDDDEPSTMNKEFILPHGYRFNPTAIELLEHYLINKILRQLVWNSIREIDFYQCDPEQLPIREFNAIKYGREGEAYFFTREEQKYLDGSRLSRSPFSNGYWKRCGREVPIHNGNEIIGFKRRFVWEEELCFN</sequence>
<keyword evidence="1" id="KW-0805">Transcription regulation</keyword>
<reference evidence="7" key="1">
    <citation type="submission" date="2024-07" db="EMBL/GenBank/DDBJ databases">
        <title>Two chromosome-level genome assemblies of Korean endemic species Abeliophyllum distichum and Forsythia ovata (Oleaceae).</title>
        <authorList>
            <person name="Jang H."/>
        </authorList>
    </citation>
    <scope>NUCLEOTIDE SEQUENCE [LARGE SCALE GENOMIC DNA]</scope>
</reference>
<dbReference type="GO" id="GO:0003677">
    <property type="term" value="F:DNA binding"/>
    <property type="evidence" value="ECO:0007669"/>
    <property type="project" value="UniProtKB-KW"/>
</dbReference>
<dbReference type="AlphaFoldDB" id="A0ABD1TBL1"/>
<accession>A0ABD1TBL1</accession>